<dbReference type="AlphaFoldDB" id="A0A1H6ZSM2"/>
<dbReference type="EMBL" id="FNZH01000005">
    <property type="protein sequence ID" value="SEJ56523.1"/>
    <property type="molecule type" value="Genomic_DNA"/>
</dbReference>
<dbReference type="InterPro" id="IPR041578">
    <property type="entry name" value="PIN_8"/>
</dbReference>
<evidence type="ECO:0000313" key="3">
    <source>
        <dbReference type="Proteomes" id="UP000199403"/>
    </source>
</evidence>
<dbReference type="RefSeq" id="WP_092176434.1">
    <property type="nucleotide sequence ID" value="NZ_FNZH01000005.1"/>
</dbReference>
<dbReference type="Pfam" id="PF18476">
    <property type="entry name" value="PIN_8"/>
    <property type="match status" value="1"/>
</dbReference>
<dbReference type="Proteomes" id="UP000199403">
    <property type="component" value="Unassembled WGS sequence"/>
</dbReference>
<evidence type="ECO:0000259" key="1">
    <source>
        <dbReference type="Pfam" id="PF18476"/>
    </source>
</evidence>
<accession>A0A1H6ZSM2</accession>
<keyword evidence="3" id="KW-1185">Reference proteome</keyword>
<reference evidence="3" key="1">
    <citation type="submission" date="2016-10" db="EMBL/GenBank/DDBJ databases">
        <authorList>
            <person name="Varghese N."/>
            <person name="Submissions S."/>
        </authorList>
    </citation>
    <scope>NUCLEOTIDE SEQUENCE [LARGE SCALE GENOMIC DNA]</scope>
    <source>
        <strain evidence="3">IBRC-M 10761</strain>
    </source>
</reference>
<feature type="domain" description="PIN like" evidence="1">
    <location>
        <begin position="24"/>
        <end position="272"/>
    </location>
</feature>
<protein>
    <recommendedName>
        <fullName evidence="1">PIN like domain-containing protein</fullName>
    </recommendedName>
</protein>
<dbReference type="OrthoDB" id="9182727at2"/>
<gene>
    <name evidence="2" type="ORF">SAMN05192553_105120</name>
</gene>
<evidence type="ECO:0000313" key="2">
    <source>
        <dbReference type="EMBL" id="SEJ56523.1"/>
    </source>
</evidence>
<organism evidence="2 3">
    <name type="scientific">Cyclobacterium xiamenense</name>
    <dbReference type="NCBI Taxonomy" id="1297121"/>
    <lineage>
        <taxon>Bacteria</taxon>
        <taxon>Pseudomonadati</taxon>
        <taxon>Bacteroidota</taxon>
        <taxon>Cytophagia</taxon>
        <taxon>Cytophagales</taxon>
        <taxon>Cyclobacteriaceae</taxon>
        <taxon>Cyclobacterium</taxon>
    </lineage>
</organism>
<dbReference type="STRING" id="1416801.SAMN05192553_105120"/>
<proteinExistence type="predicted"/>
<sequence length="558" mass="65366">MNRDNIKPFLLTDEKEEILWEKAIVVFDSSALLDIYFLPISARTKIYSEIFDKLPERLWIPSHVEFEYLKNRENSISNPISEKYDPLKQKIKKFDSIGKSELLKRIEEISRETQKDDKHPYIEQSGINAFKKNIEDFILQIKTFEETVIKQIEEAEKEVLSVKETDDVLNALEKSFKVGREYSFDEIIEITKEGKHRYEYKIPPGYGDYYNKEKKGTQIFGDLIIWKQILEFSKEAKQPIIFITNDIKKDEDWCYLDKKATEDRIYSPREELIKEIKDFSGIDFWMYNLPQFLYNANKYLKSSIKEEVIQNISQFLNTKDKKGSYFKFKCDECGKIHKYHELDFDLDFDCVGGSERNMGTENQYVAEESFECECGNEINAKFEVWEYPVGVHNYDSVEMEGAELIESFQFSVDFYGESDDNDGFYPCDVCDGNRDNVGNYVDFYDKISLDNEYDSSSPNHKFQFVFSGNCQWCNTLHIKCPKCKSVTVLDEDNKDIECEGGCGLTFHKESDYDPDGDGSFTLKLIDHRKEKCPSCGEMFIDNRKIGVCEKCDLKLNLE</sequence>
<name>A0A1H6ZSM2_9BACT</name>